<evidence type="ECO:0000313" key="1">
    <source>
        <dbReference type="EMBL" id="MDP9842667.1"/>
    </source>
</evidence>
<name>A0ABT9Q7G6_9ACTN</name>
<keyword evidence="2" id="KW-1185">Reference proteome</keyword>
<dbReference type="EMBL" id="JAUSQU010000001">
    <property type="protein sequence ID" value="MDP9842667.1"/>
    <property type="molecule type" value="Genomic_DNA"/>
</dbReference>
<reference evidence="1 2" key="1">
    <citation type="submission" date="2023-07" db="EMBL/GenBank/DDBJ databases">
        <title>Sequencing the genomes of 1000 actinobacteria strains.</title>
        <authorList>
            <person name="Klenk H.-P."/>
        </authorList>
    </citation>
    <scope>NUCLEOTIDE SEQUENCE [LARGE SCALE GENOMIC DNA]</scope>
    <source>
        <strain evidence="1 2">DSM 46740</strain>
    </source>
</reference>
<protein>
    <recommendedName>
        <fullName evidence="3">Secreted protein</fullName>
    </recommendedName>
</protein>
<organism evidence="1 2">
    <name type="scientific">Streptosporangium lutulentum</name>
    <dbReference type="NCBI Taxonomy" id="1461250"/>
    <lineage>
        <taxon>Bacteria</taxon>
        <taxon>Bacillati</taxon>
        <taxon>Actinomycetota</taxon>
        <taxon>Actinomycetes</taxon>
        <taxon>Streptosporangiales</taxon>
        <taxon>Streptosporangiaceae</taxon>
        <taxon>Streptosporangium</taxon>
    </lineage>
</organism>
<evidence type="ECO:0008006" key="3">
    <source>
        <dbReference type="Google" id="ProtNLM"/>
    </source>
</evidence>
<sequence length="87" mass="9349">MEHGKLRKRFGAAAAALTVTVGLVGPAQARAEAQAAPSCAGWYHENYSDDVDFTKQGTYLKRGPYGHCETVTGVQSYRCSVKSGRRG</sequence>
<accession>A0ABT9Q7G6</accession>
<evidence type="ECO:0000313" key="2">
    <source>
        <dbReference type="Proteomes" id="UP001225356"/>
    </source>
</evidence>
<gene>
    <name evidence="1" type="ORF">J2853_001878</name>
</gene>
<dbReference type="Proteomes" id="UP001225356">
    <property type="component" value="Unassembled WGS sequence"/>
</dbReference>
<proteinExistence type="predicted"/>
<comment type="caution">
    <text evidence="1">The sequence shown here is derived from an EMBL/GenBank/DDBJ whole genome shotgun (WGS) entry which is preliminary data.</text>
</comment>